<protein>
    <recommendedName>
        <fullName evidence="3">Zn-dependent protease with chaperone function</fullName>
    </recommendedName>
</protein>
<dbReference type="CDD" id="cd07328">
    <property type="entry name" value="M48_Ste24p_like"/>
    <property type="match status" value="1"/>
</dbReference>
<evidence type="ECO:0008006" key="3">
    <source>
        <dbReference type="Google" id="ProtNLM"/>
    </source>
</evidence>
<evidence type="ECO:0000313" key="1">
    <source>
        <dbReference type="EMBL" id="GAA2362205.1"/>
    </source>
</evidence>
<dbReference type="PROSITE" id="PS51257">
    <property type="entry name" value="PROKAR_LIPOPROTEIN"/>
    <property type="match status" value="1"/>
</dbReference>
<organism evidence="1 2">
    <name type="scientific">Dactylosporangium salmoneum</name>
    <dbReference type="NCBI Taxonomy" id="53361"/>
    <lineage>
        <taxon>Bacteria</taxon>
        <taxon>Bacillati</taxon>
        <taxon>Actinomycetota</taxon>
        <taxon>Actinomycetes</taxon>
        <taxon>Micromonosporales</taxon>
        <taxon>Micromonosporaceae</taxon>
        <taxon>Dactylosporangium</taxon>
    </lineage>
</organism>
<reference evidence="1 2" key="1">
    <citation type="journal article" date="2019" name="Int. J. Syst. Evol. Microbiol.">
        <title>The Global Catalogue of Microorganisms (GCM) 10K type strain sequencing project: providing services to taxonomists for standard genome sequencing and annotation.</title>
        <authorList>
            <consortium name="The Broad Institute Genomics Platform"/>
            <consortium name="The Broad Institute Genome Sequencing Center for Infectious Disease"/>
            <person name="Wu L."/>
            <person name="Ma J."/>
        </authorList>
    </citation>
    <scope>NUCLEOTIDE SEQUENCE [LARGE SCALE GENOMIC DNA]</scope>
    <source>
        <strain evidence="1 2">JCM 3272</strain>
    </source>
</reference>
<dbReference type="RefSeq" id="WP_344615729.1">
    <property type="nucleotide sequence ID" value="NZ_BAAARV010000053.1"/>
</dbReference>
<dbReference type="Proteomes" id="UP001501444">
    <property type="component" value="Unassembled WGS sequence"/>
</dbReference>
<comment type="caution">
    <text evidence="1">The sequence shown here is derived from an EMBL/GenBank/DDBJ whole genome shotgun (WGS) entry which is preliminary data.</text>
</comment>
<name>A0ABN3GXF3_9ACTN</name>
<keyword evidence="2" id="KW-1185">Reference proteome</keyword>
<gene>
    <name evidence="1" type="ORF">GCM10010170_058200</name>
</gene>
<proteinExistence type="predicted"/>
<accession>A0ABN3GXF3</accession>
<dbReference type="EMBL" id="BAAARV010000053">
    <property type="protein sequence ID" value="GAA2362205.1"/>
    <property type="molecule type" value="Genomic_DNA"/>
</dbReference>
<evidence type="ECO:0000313" key="2">
    <source>
        <dbReference type="Proteomes" id="UP001501444"/>
    </source>
</evidence>
<sequence length="365" mass="38322">MMRRCLTFVVAAAVQLASLSCLALGVWLCARHFPSVGLLPGVVLLALGALTLPRPPALPREATRLSRAEAPALHDLAGRVSAALGLPRPRVVAVDDRLDAASGFDGVFRRRYLRIGAPLWAVLDGRQRIALLAMELARNGTGDPGRAPVTGWVDRSLGELEALLEPQRDESLRALQDPAIVAASSTRMGSQMTGNQSLVWVAELLLFPVVWVVRGAVGLLRRAYVALQRPAAVRALHAADAAGAGLAGSAAVRDVLAIRALAPSIATVLRRDARAGDHAGADAAALRRGPVGPVVAAWPALVAQIRAAQPSPVDDDPAAYPPSLTRRAALLADAAGDPALDLDTSATDAELEPIYRRVVRDLRTG</sequence>